<feature type="domain" description="HTH arsR-type" evidence="2">
    <location>
        <begin position="14"/>
        <end position="105"/>
    </location>
</feature>
<dbReference type="AlphaFoldDB" id="A0A5Q0UH69"/>
<dbReference type="EMBL" id="CP040089">
    <property type="protein sequence ID" value="QGA80711.1"/>
    <property type="molecule type" value="Genomic_DNA"/>
</dbReference>
<dbReference type="InterPro" id="IPR011991">
    <property type="entry name" value="ArsR-like_HTH"/>
</dbReference>
<reference evidence="4" key="1">
    <citation type="submission" date="2019-05" db="EMBL/GenBank/DDBJ databases">
        <title>Candidatus Nanohalobium constans, a novel model system to study the DPANN nano-sized archaea: genomic and physiological characterization of a nanoarchaeon co-cultured with its chitinotrophic host.</title>
        <authorList>
            <person name="La Cono V."/>
            <person name="Arcadi E."/>
            <person name="Crisafi F."/>
            <person name="Denaro R."/>
            <person name="La Spada G."/>
            <person name="Messina E."/>
            <person name="Smedile F."/>
            <person name="Toshchakov S.V."/>
            <person name="Shevchenko M.A."/>
            <person name="Golyshin P.N."/>
            <person name="Golyshina O.V."/>
            <person name="Ferrer M."/>
            <person name="Rohde M."/>
            <person name="Mushegian A."/>
            <person name="Sorokin D.Y."/>
            <person name="Giuliano L."/>
            <person name="Yakimov M.M."/>
        </authorList>
    </citation>
    <scope>NUCLEOTIDE SEQUENCE [LARGE SCALE GENOMIC DNA]</scope>
    <source>
        <strain evidence="4">LC1Nh</strain>
    </source>
</reference>
<evidence type="ECO:0000256" key="1">
    <source>
        <dbReference type="SAM" id="Coils"/>
    </source>
</evidence>
<protein>
    <submittedName>
        <fullName evidence="3">TrmB family transcriptional regulator</fullName>
    </submittedName>
</protein>
<dbReference type="KEGG" id="ncon:LC1Nh_0827"/>
<dbReference type="SUPFAM" id="SSF46785">
    <property type="entry name" value="Winged helix' DNA-binding domain"/>
    <property type="match status" value="1"/>
</dbReference>
<name>A0A5Q0UH69_9ARCH</name>
<evidence type="ECO:0000313" key="4">
    <source>
        <dbReference type="Proteomes" id="UP000377803"/>
    </source>
</evidence>
<evidence type="ECO:0000313" key="3">
    <source>
        <dbReference type="EMBL" id="QGA80711.1"/>
    </source>
</evidence>
<keyword evidence="1" id="KW-0175">Coiled coil</keyword>
<dbReference type="GO" id="GO:0003700">
    <property type="term" value="F:DNA-binding transcription factor activity"/>
    <property type="evidence" value="ECO:0007669"/>
    <property type="project" value="InterPro"/>
</dbReference>
<accession>A0A5Q0UH69</accession>
<dbReference type="RefSeq" id="WP_153550451.1">
    <property type="nucleotide sequence ID" value="NZ_CP040089.1"/>
</dbReference>
<sequence>MKQDSMECPTEIKELLKVLYNLSTSETEVMYYLCEKEARASEIAEDLNKDRSTVQRYLSKLRATGLVERESIVEEGRKGRHYVYSVSDKEEMKEKVRKRMKEWEEEKLSVLDKI</sequence>
<dbReference type="InterPro" id="IPR001845">
    <property type="entry name" value="HTH_ArsR_DNA-bd_dom"/>
</dbReference>
<keyword evidence="4" id="KW-1185">Reference proteome</keyword>
<dbReference type="SMART" id="SM00418">
    <property type="entry name" value="HTH_ARSR"/>
    <property type="match status" value="1"/>
</dbReference>
<dbReference type="InterPro" id="IPR036388">
    <property type="entry name" value="WH-like_DNA-bd_sf"/>
</dbReference>
<dbReference type="Proteomes" id="UP000377803">
    <property type="component" value="Chromosome"/>
</dbReference>
<dbReference type="InterPro" id="IPR036390">
    <property type="entry name" value="WH_DNA-bd_sf"/>
</dbReference>
<dbReference type="CDD" id="cd00090">
    <property type="entry name" value="HTH_ARSR"/>
    <property type="match status" value="1"/>
</dbReference>
<proteinExistence type="predicted"/>
<feature type="coiled-coil region" evidence="1">
    <location>
        <begin position="86"/>
        <end position="113"/>
    </location>
</feature>
<gene>
    <name evidence="3" type="ORF">LC1Nh_0827</name>
</gene>
<evidence type="ECO:0000259" key="2">
    <source>
        <dbReference type="SMART" id="SM00418"/>
    </source>
</evidence>
<dbReference type="Pfam" id="PF01022">
    <property type="entry name" value="HTH_5"/>
    <property type="match status" value="1"/>
</dbReference>
<dbReference type="GeneID" id="42365216"/>
<organism evidence="3 4">
    <name type="scientific">Candidatus Nanohalobium constans</name>
    <dbReference type="NCBI Taxonomy" id="2565781"/>
    <lineage>
        <taxon>Archaea</taxon>
        <taxon>Candidatus Nanohalarchaeota</taxon>
        <taxon>Candidatus Nanohalobia</taxon>
        <taxon>Candidatus Nanohalobiales</taxon>
        <taxon>Candidatus Nanohalobiaceae</taxon>
        <taxon>Candidatus Nanohalobium</taxon>
    </lineage>
</organism>
<dbReference type="Gene3D" id="1.10.10.10">
    <property type="entry name" value="Winged helix-like DNA-binding domain superfamily/Winged helix DNA-binding domain"/>
    <property type="match status" value="1"/>
</dbReference>
<dbReference type="OrthoDB" id="51378at2157"/>